<feature type="transmembrane region" description="Helical" evidence="1">
    <location>
        <begin position="6"/>
        <end position="29"/>
    </location>
</feature>
<keyword evidence="1" id="KW-0472">Membrane</keyword>
<dbReference type="EMBL" id="CP022046">
    <property type="protein sequence ID" value="ASE34945.1"/>
    <property type="molecule type" value="Genomic_DNA"/>
</dbReference>
<keyword evidence="1" id="KW-1133">Transmembrane helix</keyword>
<evidence type="ECO:0000256" key="1">
    <source>
        <dbReference type="SAM" id="Phobius"/>
    </source>
</evidence>
<dbReference type="KEGG" id="sscu:CEP64_10160"/>
<proteinExistence type="predicted"/>
<dbReference type="RefSeq" id="WP_084755183.1">
    <property type="nucleotide sequence ID" value="NZ_CP022046.2"/>
</dbReference>
<accession>A0AAI8GUC5</accession>
<evidence type="ECO:0000313" key="2">
    <source>
        <dbReference type="EMBL" id="ASE34945.1"/>
    </source>
</evidence>
<dbReference type="Proteomes" id="UP000197058">
    <property type="component" value="Chromosome"/>
</dbReference>
<gene>
    <name evidence="2" type="ORF">CEP64_10160</name>
</gene>
<evidence type="ECO:0000313" key="3">
    <source>
        <dbReference type="Proteomes" id="UP000197058"/>
    </source>
</evidence>
<dbReference type="AlphaFoldDB" id="A0AAI8GUC5"/>
<reference evidence="3" key="1">
    <citation type="submission" date="2017-06" db="EMBL/GenBank/DDBJ databases">
        <title>FDA dAtabase for Regulatory Grade micrObial Sequences (FDA-ARGOS): Supporting development and validation of Infectious Disease Dx tests.</title>
        <authorList>
            <person name="Goldberg B."/>
            <person name="Campos J."/>
            <person name="Tallon L."/>
            <person name="Sadzewicz L."/>
            <person name="Sengamalay N."/>
            <person name="Ott S."/>
            <person name="Godinez A."/>
            <person name="Nagaraj S."/>
            <person name="Vavikolanu K."/>
            <person name="Nadendla S."/>
            <person name="George J."/>
            <person name="Geyer C."/>
            <person name="Sichtig H."/>
        </authorList>
    </citation>
    <scope>NUCLEOTIDE SEQUENCE [LARGE SCALE GENOMIC DNA]</scope>
    <source>
        <strain evidence="3">FDAARGOS_285</strain>
    </source>
</reference>
<name>A0AAI8GUC5_MAMSC</name>
<keyword evidence="1" id="KW-0812">Transmembrane</keyword>
<sequence length="69" mass="8296">MIKILFIFSIVFVIYYLFWKLYIICAKFLKQQRRTKNNYIVKHILLSSGEKLSHVDLIVVLLLTYLSSR</sequence>
<protein>
    <submittedName>
        <fullName evidence="2">Uncharacterized protein</fullName>
    </submittedName>
</protein>
<organism evidence="2 3">
    <name type="scientific">Mammaliicoccus sciuri</name>
    <name type="common">Staphylococcus sciuri</name>
    <dbReference type="NCBI Taxonomy" id="1296"/>
    <lineage>
        <taxon>Bacteria</taxon>
        <taxon>Bacillati</taxon>
        <taxon>Bacillota</taxon>
        <taxon>Bacilli</taxon>
        <taxon>Bacillales</taxon>
        <taxon>Staphylococcaceae</taxon>
        <taxon>Mammaliicoccus</taxon>
    </lineage>
</organism>